<dbReference type="Proteomes" id="UP000320404">
    <property type="component" value="Unassembled WGS sequence"/>
</dbReference>
<dbReference type="InterPro" id="IPR051925">
    <property type="entry name" value="RNA-binding_domain"/>
</dbReference>
<dbReference type="AlphaFoldDB" id="A0A520S0Z9"/>
<keyword evidence="1 2" id="KW-0694">RNA-binding</keyword>
<dbReference type="PROSITE" id="PS51295">
    <property type="entry name" value="CRM"/>
    <property type="match status" value="1"/>
</dbReference>
<dbReference type="PANTHER" id="PTHR40065:SF3">
    <property type="entry name" value="RNA-BINDING PROTEIN YHBY"/>
    <property type="match status" value="1"/>
</dbReference>
<evidence type="ECO:0000259" key="3">
    <source>
        <dbReference type="PROSITE" id="PS51295"/>
    </source>
</evidence>
<dbReference type="InterPro" id="IPR035920">
    <property type="entry name" value="YhbY-like_sf"/>
</dbReference>
<dbReference type="Gene3D" id="3.30.110.60">
    <property type="entry name" value="YhbY-like"/>
    <property type="match status" value="1"/>
</dbReference>
<comment type="caution">
    <text evidence="4">The sequence shown here is derived from an EMBL/GenBank/DDBJ whole genome shotgun (WGS) entry which is preliminary data.</text>
</comment>
<evidence type="ECO:0000313" key="4">
    <source>
        <dbReference type="EMBL" id="RZO76153.1"/>
    </source>
</evidence>
<dbReference type="SUPFAM" id="SSF75471">
    <property type="entry name" value="YhbY-like"/>
    <property type="match status" value="1"/>
</dbReference>
<sequence length="103" mass="11615">MSLTNTEKKRFRAIGHSLKPVVIIAQKGLTENIGLEINRALDSHELIKLKLQIPDRAAKQKLTEEICKNYKAEAVQSIGNVLLLYRAAKRPDPKLSNLLRKIS</sequence>
<feature type="domain" description="CRM" evidence="3">
    <location>
        <begin position="1"/>
        <end position="97"/>
    </location>
</feature>
<evidence type="ECO:0000256" key="2">
    <source>
        <dbReference type="PROSITE-ProRule" id="PRU00626"/>
    </source>
</evidence>
<evidence type="ECO:0000313" key="5">
    <source>
        <dbReference type="Proteomes" id="UP000320404"/>
    </source>
</evidence>
<evidence type="ECO:0000256" key="1">
    <source>
        <dbReference type="ARBA" id="ARBA00022884"/>
    </source>
</evidence>
<dbReference type="SMART" id="SM01103">
    <property type="entry name" value="CRS1_YhbY"/>
    <property type="match status" value="1"/>
</dbReference>
<name>A0A520S0Z9_9GAMM</name>
<reference evidence="4 5" key="1">
    <citation type="submission" date="2019-02" db="EMBL/GenBank/DDBJ databases">
        <title>Prokaryotic population dynamics and viral predation in marine succession experiment using metagenomics: the confinement effect.</title>
        <authorList>
            <person name="Haro-Moreno J.M."/>
            <person name="Rodriguez-Valera F."/>
            <person name="Lopez-Perez M."/>
        </authorList>
    </citation>
    <scope>NUCLEOTIDE SEQUENCE [LARGE SCALE GENOMIC DNA]</scope>
    <source>
        <strain evidence="4">MED-G158</strain>
    </source>
</reference>
<accession>A0A520S0Z9</accession>
<gene>
    <name evidence="4" type="ORF">EVA69_03305</name>
</gene>
<organism evidence="4 5">
    <name type="scientific">OM182 bacterium</name>
    <dbReference type="NCBI Taxonomy" id="2510334"/>
    <lineage>
        <taxon>Bacteria</taxon>
        <taxon>Pseudomonadati</taxon>
        <taxon>Pseudomonadota</taxon>
        <taxon>Gammaproteobacteria</taxon>
        <taxon>OMG group</taxon>
        <taxon>OM182 clade</taxon>
    </lineage>
</organism>
<dbReference type="Pfam" id="PF01985">
    <property type="entry name" value="CRS1_YhbY"/>
    <property type="match status" value="1"/>
</dbReference>
<protein>
    <submittedName>
        <fullName evidence="4">YhbY family RNA-binding protein</fullName>
    </submittedName>
</protein>
<dbReference type="PANTHER" id="PTHR40065">
    <property type="entry name" value="RNA-BINDING PROTEIN YHBY"/>
    <property type="match status" value="1"/>
</dbReference>
<dbReference type="GO" id="GO:0003723">
    <property type="term" value="F:RNA binding"/>
    <property type="evidence" value="ECO:0007669"/>
    <property type="project" value="UniProtKB-UniRule"/>
</dbReference>
<dbReference type="InterPro" id="IPR001890">
    <property type="entry name" value="RNA-binding_CRM"/>
</dbReference>
<dbReference type="EMBL" id="SHAH01000037">
    <property type="protein sequence ID" value="RZO76153.1"/>
    <property type="molecule type" value="Genomic_DNA"/>
</dbReference>
<proteinExistence type="predicted"/>